<feature type="chain" id="PRO_5012880460" description="Peptidase M43 pregnancy-associated plasma-A domain-containing protein" evidence="10">
    <location>
        <begin position="19"/>
        <end position="304"/>
    </location>
</feature>
<dbReference type="EMBL" id="NJET01000051">
    <property type="protein sequence ID" value="PHH63370.1"/>
    <property type="molecule type" value="Genomic_DNA"/>
</dbReference>
<dbReference type="AlphaFoldDB" id="A0A2C5Y7F2"/>
<dbReference type="PANTHER" id="PTHR47466">
    <property type="match status" value="1"/>
</dbReference>
<evidence type="ECO:0000256" key="2">
    <source>
        <dbReference type="ARBA" id="ARBA00008721"/>
    </source>
</evidence>
<comment type="caution">
    <text evidence="12">The sequence shown here is derived from an EMBL/GenBank/DDBJ whole genome shotgun (WGS) entry which is preliminary data.</text>
</comment>
<comment type="similarity">
    <text evidence="2">Belongs to the peptidase M43B family.</text>
</comment>
<dbReference type="SUPFAM" id="SSF55486">
    <property type="entry name" value="Metalloproteases ('zincins'), catalytic domain"/>
    <property type="match status" value="1"/>
</dbReference>
<dbReference type="GO" id="GO:0006508">
    <property type="term" value="P:proteolysis"/>
    <property type="evidence" value="ECO:0007669"/>
    <property type="project" value="UniProtKB-KW"/>
</dbReference>
<evidence type="ECO:0000259" key="11">
    <source>
        <dbReference type="Pfam" id="PF05572"/>
    </source>
</evidence>
<sequence length="304" mass="33677">MRVSVTSGLLSIAAVAAALTPQGLLCGADISNEVLSNSTSEVDKRVISPRQASQSDQVNIDVHMHILGSDESYSNLNYDTLMKGFREFQNDFKPAHFNFVLQSMDWTVDPIWATTNDWISMTKALHRGNSTSLNVYLVESAAYPSYRTPNQTKTTRGAEFGTWPGAMITEVVGPMIGVNLDFGQHGLGYGHKDFVFLQISEFKADGGKNLVHEAGHWLGLFHTFGGWCVMDSDLVADTPMSEVPGSKEKVSCNEIDRDSCPDQPGFDPVYNHMHYSQAKCRTEFTPGQIARMHASWERYRAVAL</sequence>
<dbReference type="InterPro" id="IPR024079">
    <property type="entry name" value="MetalloPept_cat_dom_sf"/>
</dbReference>
<dbReference type="OrthoDB" id="536211at2759"/>
<reference evidence="12 13" key="1">
    <citation type="submission" date="2017-06" db="EMBL/GenBank/DDBJ databases">
        <title>Ant-infecting Ophiocordyceps genomes reveal a high diversity of potential behavioral manipulation genes and a possible major role for enterotoxins.</title>
        <authorList>
            <person name="De Bekker C."/>
            <person name="Evans H.C."/>
            <person name="Brachmann A."/>
            <person name="Hughes D.P."/>
        </authorList>
    </citation>
    <scope>NUCLEOTIDE SEQUENCE [LARGE SCALE GENOMIC DNA]</scope>
    <source>
        <strain evidence="12 13">Map64</strain>
    </source>
</reference>
<dbReference type="GO" id="GO:0008237">
    <property type="term" value="F:metallopeptidase activity"/>
    <property type="evidence" value="ECO:0007669"/>
    <property type="project" value="UniProtKB-KW"/>
</dbReference>
<keyword evidence="4" id="KW-0479">Metal-binding</keyword>
<evidence type="ECO:0000256" key="3">
    <source>
        <dbReference type="ARBA" id="ARBA00022670"/>
    </source>
</evidence>
<evidence type="ECO:0000256" key="1">
    <source>
        <dbReference type="ARBA" id="ARBA00003174"/>
    </source>
</evidence>
<feature type="domain" description="Peptidase M43 pregnancy-associated plasma-A" evidence="11">
    <location>
        <begin position="203"/>
        <end position="294"/>
    </location>
</feature>
<evidence type="ECO:0000256" key="4">
    <source>
        <dbReference type="ARBA" id="ARBA00022723"/>
    </source>
</evidence>
<accession>A0A2C5Y7F2</accession>
<evidence type="ECO:0000256" key="5">
    <source>
        <dbReference type="ARBA" id="ARBA00022729"/>
    </source>
</evidence>
<dbReference type="GO" id="GO:0046872">
    <property type="term" value="F:metal ion binding"/>
    <property type="evidence" value="ECO:0007669"/>
    <property type="project" value="UniProtKB-KW"/>
</dbReference>
<evidence type="ECO:0000313" key="12">
    <source>
        <dbReference type="EMBL" id="PHH63370.1"/>
    </source>
</evidence>
<keyword evidence="6" id="KW-0378">Hydrolase</keyword>
<keyword evidence="9" id="KW-1015">Disulfide bond</keyword>
<keyword evidence="8" id="KW-0482">Metalloprotease</keyword>
<keyword evidence="7" id="KW-0862">Zinc</keyword>
<evidence type="ECO:0000256" key="6">
    <source>
        <dbReference type="ARBA" id="ARBA00022801"/>
    </source>
</evidence>
<evidence type="ECO:0000256" key="10">
    <source>
        <dbReference type="SAM" id="SignalP"/>
    </source>
</evidence>
<dbReference type="InterPro" id="IPR008754">
    <property type="entry name" value="Peptidase_M43"/>
</dbReference>
<dbReference type="PANTHER" id="PTHR47466:SF1">
    <property type="entry name" value="METALLOPROTEASE MEP1 (AFU_ORTHOLOGUE AFUA_1G07730)-RELATED"/>
    <property type="match status" value="1"/>
</dbReference>
<dbReference type="Proteomes" id="UP000226192">
    <property type="component" value="Unassembled WGS sequence"/>
</dbReference>
<dbReference type="Gene3D" id="3.40.390.10">
    <property type="entry name" value="Collagenase (Catalytic Domain)"/>
    <property type="match status" value="1"/>
</dbReference>
<feature type="signal peptide" evidence="10">
    <location>
        <begin position="1"/>
        <end position="18"/>
    </location>
</feature>
<keyword evidence="5 10" id="KW-0732">Signal</keyword>
<gene>
    <name evidence="12" type="ORF">CDD81_6067</name>
</gene>
<protein>
    <recommendedName>
        <fullName evidence="11">Peptidase M43 pregnancy-associated plasma-A domain-containing protein</fullName>
    </recommendedName>
</protein>
<keyword evidence="13" id="KW-1185">Reference proteome</keyword>
<proteinExistence type="inferred from homology"/>
<organism evidence="12 13">
    <name type="scientific">Ophiocordyceps australis</name>
    <dbReference type="NCBI Taxonomy" id="1399860"/>
    <lineage>
        <taxon>Eukaryota</taxon>
        <taxon>Fungi</taxon>
        <taxon>Dikarya</taxon>
        <taxon>Ascomycota</taxon>
        <taxon>Pezizomycotina</taxon>
        <taxon>Sordariomycetes</taxon>
        <taxon>Hypocreomycetidae</taxon>
        <taxon>Hypocreales</taxon>
        <taxon>Ophiocordycipitaceae</taxon>
        <taxon>Ophiocordyceps</taxon>
    </lineage>
</organism>
<evidence type="ECO:0000256" key="8">
    <source>
        <dbReference type="ARBA" id="ARBA00023049"/>
    </source>
</evidence>
<evidence type="ECO:0000256" key="7">
    <source>
        <dbReference type="ARBA" id="ARBA00022833"/>
    </source>
</evidence>
<comment type="function">
    <text evidence="1">Secreted metalloproteinase that allows assimilation of proteinaceous substrates.</text>
</comment>
<evidence type="ECO:0000256" key="9">
    <source>
        <dbReference type="ARBA" id="ARBA00023157"/>
    </source>
</evidence>
<name>A0A2C5Y7F2_9HYPO</name>
<keyword evidence="3" id="KW-0645">Protease</keyword>
<dbReference type="STRING" id="1399860.A0A2C5Y7F2"/>
<dbReference type="Pfam" id="PF05572">
    <property type="entry name" value="Peptidase_M43"/>
    <property type="match status" value="1"/>
</dbReference>
<evidence type="ECO:0000313" key="13">
    <source>
        <dbReference type="Proteomes" id="UP000226192"/>
    </source>
</evidence>